<organism evidence="2 3">
    <name type="scientific">Methanoculleus chikugoensis</name>
    <dbReference type="NCBI Taxonomy" id="118126"/>
    <lineage>
        <taxon>Archaea</taxon>
        <taxon>Methanobacteriati</taxon>
        <taxon>Methanobacteriota</taxon>
        <taxon>Stenosarchaea group</taxon>
        <taxon>Methanomicrobia</taxon>
        <taxon>Methanomicrobiales</taxon>
        <taxon>Methanomicrobiaceae</taxon>
        <taxon>Methanoculleus</taxon>
    </lineage>
</organism>
<evidence type="ECO:0000313" key="3">
    <source>
        <dbReference type="Proteomes" id="UP000824969"/>
    </source>
</evidence>
<keyword evidence="1" id="KW-1133">Transmembrane helix</keyword>
<dbReference type="InterPro" id="IPR018701">
    <property type="entry name" value="DUF2206_membrane"/>
</dbReference>
<evidence type="ECO:0008006" key="4">
    <source>
        <dbReference type="Google" id="ProtNLM"/>
    </source>
</evidence>
<feature type="transmembrane region" description="Helical" evidence="1">
    <location>
        <begin position="279"/>
        <end position="300"/>
    </location>
</feature>
<keyword evidence="1" id="KW-0472">Membrane</keyword>
<accession>A0ABM7H4I0</accession>
<feature type="transmembrane region" description="Helical" evidence="1">
    <location>
        <begin position="176"/>
        <end position="196"/>
    </location>
</feature>
<feature type="transmembrane region" description="Helical" evidence="1">
    <location>
        <begin position="21"/>
        <end position="46"/>
    </location>
</feature>
<gene>
    <name evidence="2" type="ORF">MchiMG62_08010</name>
</gene>
<feature type="transmembrane region" description="Helical" evidence="1">
    <location>
        <begin position="153"/>
        <end position="170"/>
    </location>
</feature>
<feature type="transmembrane region" description="Helical" evidence="1">
    <location>
        <begin position="357"/>
        <end position="389"/>
    </location>
</feature>
<feature type="transmembrane region" description="Helical" evidence="1">
    <location>
        <begin position="430"/>
        <end position="446"/>
    </location>
</feature>
<feature type="transmembrane region" description="Helical" evidence="1">
    <location>
        <begin position="557"/>
        <end position="577"/>
    </location>
</feature>
<evidence type="ECO:0000313" key="2">
    <source>
        <dbReference type="EMBL" id="BBL67620.1"/>
    </source>
</evidence>
<feature type="transmembrane region" description="Helical" evidence="1">
    <location>
        <begin position="306"/>
        <end position="322"/>
    </location>
</feature>
<name>A0ABM7H4I0_9EURY</name>
<keyword evidence="1" id="KW-0812">Transmembrane</keyword>
<feature type="transmembrane region" description="Helical" evidence="1">
    <location>
        <begin position="82"/>
        <end position="106"/>
    </location>
</feature>
<feature type="transmembrane region" description="Helical" evidence="1">
    <location>
        <begin position="52"/>
        <end position="70"/>
    </location>
</feature>
<feature type="transmembrane region" description="Helical" evidence="1">
    <location>
        <begin position="112"/>
        <end position="133"/>
    </location>
</feature>
<dbReference type="EMBL" id="AP019781">
    <property type="protein sequence ID" value="BBL67620.1"/>
    <property type="molecule type" value="Genomic_DNA"/>
</dbReference>
<dbReference type="Pfam" id="PF09971">
    <property type="entry name" value="DUF2206"/>
    <property type="match status" value="1"/>
</dbReference>
<feature type="transmembrane region" description="Helical" evidence="1">
    <location>
        <begin position="528"/>
        <end position="551"/>
    </location>
</feature>
<reference evidence="2 3" key="1">
    <citation type="submission" date="2019-06" db="EMBL/GenBank/DDBJ databases">
        <title>Complete genome sequence of Methanoculleus chikugoensis strain MG62.</title>
        <authorList>
            <person name="Asakawa S."/>
            <person name="Dianou D."/>
        </authorList>
    </citation>
    <scope>NUCLEOTIDE SEQUENCE [LARGE SCALE GENOMIC DNA]</scope>
    <source>
        <strain evidence="2 3">MG62</strain>
    </source>
</reference>
<sequence length="741" mass="83265">MTRDTMHLRNPFRMNDWDNRTFFWTFQAIQFVFLAVVCLDLIGYYVPIAREALAFLYLTFLPGVLVLKALRLHDLGTIETVLYSAGLSLVIVMLTGLTANVVYPLLGYTRPFSFPILLLTLVAVVQVLLYLALTRDKGRTGESPRLAVPSSPAVPFLILLPFLAIIGTYMRNNYHMVTLLFLLLVLIAVIGLAVGFDRFIPKSCYPLGIYAIALSLLYHTSLISEYVWGYDIHHELHLANGVLISGLWDMAIPYNTNGMLSVVALVPIYSLICDLDPVWIFKIVYPLLFALVPLGLYRAVEKQTDARIGFFSIFFFFSFFTFYTEMISLARQQIAELFLALTVLVMIDKTMDRGKQAFLMIAFAFAMIVSHYGLSYIYLFSLVPAWLLLAVPERLQSRLPERLARGAALLRHDPLAPAGTGGRTTPVRTLILPYIVIFAVLVYLWYSTVAEGTALATVTGIGDKIWNTLFMDSFNPTTAQGMHILTSQSTTPLHGLAKIVHVATQALIAVGLLATLARRERWRIEPEYLAVSLVFLLINVAGIVVPFFASSLNTSRLYHITLIFLAPFAIIGGIALYERLTGWIRAVRVAPFMGTAYQALSVFFVVFFLFNSGLLYQVMDDNPTSMALDTAGDKPVFNSREVQGAVWLFSEGNERPVYVDGTRWWLLLGFNPGSQRYVPANASLLEPNSYLYFGTYNLVRESIRIETQDQAVTTATYTDADRFIRSRHRIYDNAGSAVYYR</sequence>
<evidence type="ECO:0000256" key="1">
    <source>
        <dbReference type="SAM" id="Phobius"/>
    </source>
</evidence>
<feature type="transmembrane region" description="Helical" evidence="1">
    <location>
        <begin position="250"/>
        <end position="272"/>
    </location>
</feature>
<protein>
    <recommendedName>
        <fullName evidence="4">DUF2206 domain-containing protein</fullName>
    </recommendedName>
</protein>
<dbReference type="Proteomes" id="UP000824969">
    <property type="component" value="Chromosome"/>
</dbReference>
<feature type="transmembrane region" description="Helical" evidence="1">
    <location>
        <begin position="208"/>
        <end position="230"/>
    </location>
</feature>
<feature type="transmembrane region" description="Helical" evidence="1">
    <location>
        <begin position="589"/>
        <end position="610"/>
    </location>
</feature>
<proteinExistence type="predicted"/>
<keyword evidence="3" id="KW-1185">Reference proteome</keyword>